<accession>A0A815PTV0</accession>
<gene>
    <name evidence="1" type="ORF">GPM918_LOCUS34837</name>
    <name evidence="2" type="ORF">SRO942_LOCUS35550</name>
</gene>
<dbReference type="AlphaFoldDB" id="A0A815PTV0"/>
<sequence length="321" mass="37098">IVDFIDDASESATNVHKNAREVLKKHHLNVQNLTTIGVDNTNVNVGEQHSVYKLFRDEFSDLIKGSCYNHILYNSVKQAHKLLTIDVEKILLSIYAHFSRSAKRIEELKTYYEFYEQDYLKTSLQLQRSYTTAVDLHRLITSLKFELQQRLDSSFFGSVPSHLFDAISPFGSPEIDRLTWQQVIECTERLKLKTLNEDQLFDEFNGIQLTFKATKDKKIPLYDQIQAFISQKTGPQNTEMKTISSSSSSSSSQKSVFSQMKYLVDDRRNRMSTELISAELKIRLNAQISCSDIYSYSLSKPDLLKSVHSVEKYSFKKQRVE</sequence>
<organism evidence="1 3">
    <name type="scientific">Didymodactylos carnosus</name>
    <dbReference type="NCBI Taxonomy" id="1234261"/>
    <lineage>
        <taxon>Eukaryota</taxon>
        <taxon>Metazoa</taxon>
        <taxon>Spiralia</taxon>
        <taxon>Gnathifera</taxon>
        <taxon>Rotifera</taxon>
        <taxon>Eurotatoria</taxon>
        <taxon>Bdelloidea</taxon>
        <taxon>Philodinida</taxon>
        <taxon>Philodinidae</taxon>
        <taxon>Didymodactylos</taxon>
    </lineage>
</organism>
<dbReference type="OrthoDB" id="6159421at2759"/>
<evidence type="ECO:0000313" key="2">
    <source>
        <dbReference type="EMBL" id="CAF4326538.1"/>
    </source>
</evidence>
<feature type="non-terminal residue" evidence="1">
    <location>
        <position position="321"/>
    </location>
</feature>
<name>A0A815PTV0_9BILA</name>
<dbReference type="EMBL" id="CAJOBC010085090">
    <property type="protein sequence ID" value="CAF4326538.1"/>
    <property type="molecule type" value="Genomic_DNA"/>
</dbReference>
<comment type="caution">
    <text evidence="1">The sequence shown here is derived from an EMBL/GenBank/DDBJ whole genome shotgun (WGS) entry which is preliminary data.</text>
</comment>
<protein>
    <submittedName>
        <fullName evidence="1">Uncharacterized protein</fullName>
    </submittedName>
</protein>
<dbReference type="PANTHER" id="PTHR37162">
    <property type="entry name" value="HAT FAMILY DIMERISATION DOMAINCONTAINING PROTEIN-RELATED"/>
    <property type="match status" value="1"/>
</dbReference>
<dbReference type="Proteomes" id="UP000663829">
    <property type="component" value="Unassembled WGS sequence"/>
</dbReference>
<dbReference type="PANTHER" id="PTHR37162:SF1">
    <property type="entry name" value="BED-TYPE DOMAIN-CONTAINING PROTEIN"/>
    <property type="match status" value="1"/>
</dbReference>
<proteinExistence type="predicted"/>
<keyword evidence="3" id="KW-1185">Reference proteome</keyword>
<evidence type="ECO:0000313" key="1">
    <source>
        <dbReference type="EMBL" id="CAF1454086.1"/>
    </source>
</evidence>
<dbReference type="Proteomes" id="UP000681722">
    <property type="component" value="Unassembled WGS sequence"/>
</dbReference>
<reference evidence="1" key="1">
    <citation type="submission" date="2021-02" db="EMBL/GenBank/DDBJ databases">
        <authorList>
            <person name="Nowell W R."/>
        </authorList>
    </citation>
    <scope>NUCLEOTIDE SEQUENCE</scope>
</reference>
<evidence type="ECO:0000313" key="3">
    <source>
        <dbReference type="Proteomes" id="UP000663829"/>
    </source>
</evidence>
<dbReference type="EMBL" id="CAJNOQ010019637">
    <property type="protein sequence ID" value="CAF1454086.1"/>
    <property type="molecule type" value="Genomic_DNA"/>
</dbReference>